<name>C1FDC6_MICCC</name>
<evidence type="ECO:0000313" key="3">
    <source>
        <dbReference type="EMBL" id="ACO68367.1"/>
    </source>
</evidence>
<sequence>MSCHVLFINATTRWGQEQARVIPSVARSALVHGGEGVNRRFRRESASTSCDRTRCDTVDGNSSLVCELRKLCVTRVLSEGRHSANGPASRDVFETTGTDGSDLQVEDTNALHEFGQKRGSSQKERSRANEGFVVRAKPHTNGCGCDVCMKLRSLIKAAKPDNNNTAVSKSAIFVCFDGGFVIGKQQQKHHVSGCHCPNCNHLRFQRDTGQVDCITVPSKVLHAMIGKAQCNQNVFSERTEARRRAKIGAANKGKPAWNKGKKHTPETIAKIRANTAIAMQNPQVKQRMRAAAAKTFHSDTTKIKIRRTVRDKAHQKMQARNEAKARALGVRRGKVGICTIGMHARRISSVQRVNFGTWTKHAWENRSKRKHHFSRAARTDENNLAQKMTPRFVEKRKESRSNRGVPKSAQHKAAISAALKAKWNDPKYVASQKRANSVRTKNVDKATTERNSTQSMAVSSKDRNDTVTSKRHALLKEMKEIYMKAVLAVRTLQEQKAAGVDVDEAMLKKALSAVAQTRQVLASVSLDDSVDFISSGHKPLRAKHEDVRQQVSSREAKCKTSSKIS</sequence>
<dbReference type="AlphaFoldDB" id="C1FDC6"/>
<dbReference type="PANTHER" id="PTHR34199:SF2">
    <property type="entry name" value="NUMOD3 MOTIF FAMILY PROTEIN, EXPRESSED"/>
    <property type="match status" value="1"/>
</dbReference>
<dbReference type="Pfam" id="PF07460">
    <property type="entry name" value="NUMOD3"/>
    <property type="match status" value="1"/>
</dbReference>
<dbReference type="InterPro" id="IPR003611">
    <property type="entry name" value="NUMOD3"/>
</dbReference>
<dbReference type="RefSeq" id="XP_002507109.1">
    <property type="nucleotide sequence ID" value="XM_002507063.1"/>
</dbReference>
<evidence type="ECO:0000313" key="4">
    <source>
        <dbReference type="Proteomes" id="UP000002009"/>
    </source>
</evidence>
<accession>C1FDC6</accession>
<organism evidence="3 4">
    <name type="scientific">Micromonas commoda (strain RCC299 / NOUM17 / CCMP2709)</name>
    <name type="common">Picoplanktonic green alga</name>
    <dbReference type="NCBI Taxonomy" id="296587"/>
    <lineage>
        <taxon>Eukaryota</taxon>
        <taxon>Viridiplantae</taxon>
        <taxon>Chlorophyta</taxon>
        <taxon>Mamiellophyceae</taxon>
        <taxon>Mamiellales</taxon>
        <taxon>Mamiellaceae</taxon>
        <taxon>Micromonas</taxon>
    </lineage>
</organism>
<dbReference type="STRING" id="296587.C1FDC6"/>
<dbReference type="InParanoid" id="C1FDC6"/>
<dbReference type="GO" id="GO:0003677">
    <property type="term" value="F:DNA binding"/>
    <property type="evidence" value="ECO:0007669"/>
    <property type="project" value="InterPro"/>
</dbReference>
<dbReference type="EMBL" id="CP001574">
    <property type="protein sequence ID" value="ACO68367.1"/>
    <property type="molecule type" value="Genomic_DNA"/>
</dbReference>
<dbReference type="KEGG" id="mis:MICPUN_114066"/>
<evidence type="ECO:0000256" key="1">
    <source>
        <dbReference type="SAM" id="MobiDB-lite"/>
    </source>
</evidence>
<feature type="region of interest" description="Disordered" evidence="1">
    <location>
        <begin position="428"/>
        <end position="468"/>
    </location>
</feature>
<dbReference type="GeneID" id="8250428"/>
<feature type="region of interest" description="Disordered" evidence="1">
    <location>
        <begin position="81"/>
        <end position="101"/>
    </location>
</feature>
<gene>
    <name evidence="3" type="primary">GLP2</name>
    <name evidence="3" type="ORF">MICPUN_114066</name>
</gene>
<evidence type="ECO:0000259" key="2">
    <source>
        <dbReference type="Pfam" id="PF07460"/>
    </source>
</evidence>
<dbReference type="OrthoDB" id="552668at2759"/>
<dbReference type="eggNOG" id="ENOG502QUKG">
    <property type="taxonomic scope" value="Eukaryota"/>
</dbReference>
<reference evidence="3 4" key="1">
    <citation type="journal article" date="2009" name="Science">
        <title>Green evolution and dynamic adaptations revealed by genomes of the marine picoeukaryotes Micromonas.</title>
        <authorList>
            <person name="Worden A.Z."/>
            <person name="Lee J.H."/>
            <person name="Mock T."/>
            <person name="Rouze P."/>
            <person name="Simmons M.P."/>
            <person name="Aerts A.L."/>
            <person name="Allen A.E."/>
            <person name="Cuvelier M.L."/>
            <person name="Derelle E."/>
            <person name="Everett M.V."/>
            <person name="Foulon E."/>
            <person name="Grimwood J."/>
            <person name="Gundlach H."/>
            <person name="Henrissat B."/>
            <person name="Napoli C."/>
            <person name="McDonald S.M."/>
            <person name="Parker M.S."/>
            <person name="Rombauts S."/>
            <person name="Salamov A."/>
            <person name="Von Dassow P."/>
            <person name="Badger J.H."/>
            <person name="Coutinho P.M."/>
            <person name="Demir E."/>
            <person name="Dubchak I."/>
            <person name="Gentemann C."/>
            <person name="Eikrem W."/>
            <person name="Gready J.E."/>
            <person name="John U."/>
            <person name="Lanier W."/>
            <person name="Lindquist E.A."/>
            <person name="Lucas S."/>
            <person name="Mayer K.F."/>
            <person name="Moreau H."/>
            <person name="Not F."/>
            <person name="Otillar R."/>
            <person name="Panaud O."/>
            <person name="Pangilinan J."/>
            <person name="Paulsen I."/>
            <person name="Piegu B."/>
            <person name="Poliakov A."/>
            <person name="Robbens S."/>
            <person name="Schmutz J."/>
            <person name="Toulza E."/>
            <person name="Wyss T."/>
            <person name="Zelensky A."/>
            <person name="Zhou K."/>
            <person name="Armbrust E.V."/>
            <person name="Bhattacharya D."/>
            <person name="Goodenough U.W."/>
            <person name="Van de Peer Y."/>
            <person name="Grigoriev I.V."/>
        </authorList>
    </citation>
    <scope>NUCLEOTIDE SEQUENCE [LARGE SCALE GENOMIC DNA]</scope>
    <source>
        <strain evidence="4">RCC299 / NOUM17</strain>
    </source>
</reference>
<dbReference type="Proteomes" id="UP000002009">
    <property type="component" value="Chromosome 1"/>
</dbReference>
<dbReference type="PANTHER" id="PTHR34199">
    <property type="entry name" value="NUMOD3 MOTIF FAMILY PROTEIN, EXPRESSED"/>
    <property type="match status" value="1"/>
</dbReference>
<feature type="region of interest" description="Disordered" evidence="1">
    <location>
        <begin position="537"/>
        <end position="565"/>
    </location>
</feature>
<feature type="compositionally biased region" description="Polar residues" evidence="1">
    <location>
        <begin position="449"/>
        <end position="458"/>
    </location>
</feature>
<feature type="compositionally biased region" description="Basic and acidic residues" evidence="1">
    <location>
        <begin position="542"/>
        <end position="558"/>
    </location>
</feature>
<keyword evidence="4" id="KW-1185">Reference proteome</keyword>
<protein>
    <recommendedName>
        <fullName evidence="2">Nuclease associated modular domain-containing protein</fullName>
    </recommendedName>
</protein>
<proteinExistence type="predicted"/>
<feature type="domain" description="Nuclease associated modular" evidence="2">
    <location>
        <begin position="244"/>
        <end position="272"/>
    </location>
</feature>